<organism evidence="1 2">
    <name type="scientific">Sphingobium yanoikuyae</name>
    <name type="common">Sphingomonas yanoikuyae</name>
    <dbReference type="NCBI Taxonomy" id="13690"/>
    <lineage>
        <taxon>Bacteria</taxon>
        <taxon>Pseudomonadati</taxon>
        <taxon>Pseudomonadota</taxon>
        <taxon>Alphaproteobacteria</taxon>
        <taxon>Sphingomonadales</taxon>
        <taxon>Sphingomonadaceae</taxon>
        <taxon>Sphingobium</taxon>
    </lineage>
</organism>
<name>A0A084EKK7_SPHYA</name>
<dbReference type="Gene3D" id="3.90.226.10">
    <property type="entry name" value="2-enoyl-CoA Hydratase, Chain A, domain 1"/>
    <property type="match status" value="1"/>
</dbReference>
<evidence type="ECO:0000313" key="1">
    <source>
        <dbReference type="EMBL" id="KEZ18499.1"/>
    </source>
</evidence>
<dbReference type="PANTHER" id="PTHR43459">
    <property type="entry name" value="ENOYL-COA HYDRATASE"/>
    <property type="match status" value="1"/>
</dbReference>
<proteinExistence type="predicted"/>
<dbReference type="eggNOG" id="COG1024">
    <property type="taxonomic scope" value="Bacteria"/>
</dbReference>
<dbReference type="InterPro" id="IPR029045">
    <property type="entry name" value="ClpP/crotonase-like_dom_sf"/>
</dbReference>
<comment type="caution">
    <text evidence="1">The sequence shown here is derived from an EMBL/GenBank/DDBJ whole genome shotgun (WGS) entry which is preliminary data.</text>
</comment>
<dbReference type="SUPFAM" id="SSF52096">
    <property type="entry name" value="ClpP/crotonase"/>
    <property type="match status" value="1"/>
</dbReference>
<dbReference type="Pfam" id="PF00378">
    <property type="entry name" value="ECH_1"/>
    <property type="match status" value="1"/>
</dbReference>
<dbReference type="EMBL" id="JGVR01000015">
    <property type="protein sequence ID" value="KEZ18499.1"/>
    <property type="molecule type" value="Genomic_DNA"/>
</dbReference>
<dbReference type="STRING" id="13690.AX777_12020"/>
<gene>
    <name evidence="1" type="ORF">CP98_02529</name>
</gene>
<dbReference type="AlphaFoldDB" id="A0A084EKK7"/>
<evidence type="ECO:0000313" key="2">
    <source>
        <dbReference type="Proteomes" id="UP000028534"/>
    </source>
</evidence>
<sequence length="273" mass="28587">MSAPSEDPELLFELRADGVAVITLNRPRAKNTVSFTMWEQFSAALDRLENATPARMLLLCGADGYFSNGGDVKLPPARGEGALRLAARLEMGQRIIRRLRALPIPTVAAVEGGAYGVSWSLAMACDMIFAADDARFGAPFLDFGLVPDGGAAWFLTKQLGRARAAEIIFSGRTLEAAEALSLGLVSRLVPPGEAVAQALALGATIGGGNAHAVELTKRLLDQAESGDLSANHALELVYCHTCQAGEEVPRAREAFKAGAAAKAAAKVATGAKE</sequence>
<dbReference type="RefSeq" id="WP_037519827.1">
    <property type="nucleotide sequence ID" value="NZ_JGVR01000015.1"/>
</dbReference>
<dbReference type="GO" id="GO:0003824">
    <property type="term" value="F:catalytic activity"/>
    <property type="evidence" value="ECO:0007669"/>
    <property type="project" value="UniProtKB-ARBA"/>
</dbReference>
<dbReference type="PANTHER" id="PTHR43459:SF1">
    <property type="entry name" value="EG:BACN32G11.4 PROTEIN"/>
    <property type="match status" value="1"/>
</dbReference>
<protein>
    <submittedName>
        <fullName evidence="1">Enoyl-CoA hydratase/carnithine racemase</fullName>
    </submittedName>
</protein>
<dbReference type="InterPro" id="IPR001753">
    <property type="entry name" value="Enoyl-CoA_hydra/iso"/>
</dbReference>
<dbReference type="CDD" id="cd06558">
    <property type="entry name" value="crotonase-like"/>
    <property type="match status" value="1"/>
</dbReference>
<dbReference type="PATRIC" id="fig|13690.10.peg.2595"/>
<reference evidence="1 2" key="1">
    <citation type="submission" date="2014-03" db="EMBL/GenBank/DDBJ databases">
        <title>Genome sequence of Sphingobium yanoikuyae B1.</title>
        <authorList>
            <person name="Gan H.M."/>
            <person name="Gan H.Y."/>
            <person name="Savka M.A."/>
        </authorList>
    </citation>
    <scope>NUCLEOTIDE SEQUENCE [LARGE SCALE GENOMIC DNA]</scope>
    <source>
        <strain evidence="1 2">B1</strain>
    </source>
</reference>
<accession>A0A084EKK7</accession>
<dbReference type="Proteomes" id="UP000028534">
    <property type="component" value="Unassembled WGS sequence"/>
</dbReference>